<dbReference type="GO" id="GO:0004725">
    <property type="term" value="F:protein tyrosine phosphatase activity"/>
    <property type="evidence" value="ECO:0007669"/>
    <property type="project" value="UniProtKB-EC"/>
</dbReference>
<evidence type="ECO:0000256" key="5">
    <source>
        <dbReference type="ARBA" id="ARBA00022801"/>
    </source>
</evidence>
<evidence type="ECO:0000256" key="2">
    <source>
        <dbReference type="ARBA" id="ARBA00013064"/>
    </source>
</evidence>
<evidence type="ECO:0000259" key="10">
    <source>
        <dbReference type="PROSITE" id="PS50206"/>
    </source>
</evidence>
<dbReference type="GO" id="GO:0000086">
    <property type="term" value="P:G2/M transition of mitotic cell cycle"/>
    <property type="evidence" value="ECO:0007669"/>
    <property type="project" value="TreeGrafter"/>
</dbReference>
<keyword evidence="6" id="KW-0904">Protein phosphatase</keyword>
<dbReference type="PANTHER" id="PTHR10828">
    <property type="entry name" value="M-PHASE INDUCER PHOSPHATASE DUAL SPECIFICITY PHOSPHATASE CDC25"/>
    <property type="match status" value="1"/>
</dbReference>
<dbReference type="PANTHER" id="PTHR10828:SF17">
    <property type="entry name" value="PROTEIN-TYROSINE-PHOSPHATASE"/>
    <property type="match status" value="1"/>
</dbReference>
<dbReference type="InterPro" id="IPR000751">
    <property type="entry name" value="MPI_Phosphatase"/>
</dbReference>
<dbReference type="PROSITE" id="PS50206">
    <property type="entry name" value="RHODANESE_3"/>
    <property type="match status" value="1"/>
</dbReference>
<dbReference type="Proteomes" id="UP000179807">
    <property type="component" value="Unassembled WGS sequence"/>
</dbReference>
<dbReference type="SMART" id="SM00450">
    <property type="entry name" value="RHOD"/>
    <property type="match status" value="1"/>
</dbReference>
<evidence type="ECO:0000256" key="9">
    <source>
        <dbReference type="SAM" id="MobiDB-lite"/>
    </source>
</evidence>
<dbReference type="GO" id="GO:0051301">
    <property type="term" value="P:cell division"/>
    <property type="evidence" value="ECO:0007669"/>
    <property type="project" value="UniProtKB-KW"/>
</dbReference>
<dbReference type="FunFam" id="3.40.250.10:FF:000021">
    <property type="entry name" value="M-phase inducer phosphatase cdc-25.2"/>
    <property type="match status" value="1"/>
</dbReference>
<dbReference type="RefSeq" id="XP_068358453.1">
    <property type="nucleotide sequence ID" value="XM_068505249.1"/>
</dbReference>
<dbReference type="InterPro" id="IPR001763">
    <property type="entry name" value="Rhodanese-like_dom"/>
</dbReference>
<evidence type="ECO:0000256" key="6">
    <source>
        <dbReference type="ARBA" id="ARBA00022912"/>
    </source>
</evidence>
<reference evidence="11" key="1">
    <citation type="submission" date="2016-10" db="EMBL/GenBank/DDBJ databases">
        <authorList>
            <person name="Benchimol M."/>
            <person name="Almeida L.G."/>
            <person name="Vasconcelos A.T."/>
            <person name="Perreira-Neves A."/>
            <person name="Rosa I.A."/>
            <person name="Tasca T."/>
            <person name="Bogo M.R."/>
            <person name="de Souza W."/>
        </authorList>
    </citation>
    <scope>NUCLEOTIDE SEQUENCE [LARGE SCALE GENOMIC DNA]</scope>
    <source>
        <strain evidence="11">K</strain>
    </source>
</reference>
<evidence type="ECO:0000256" key="3">
    <source>
        <dbReference type="ARBA" id="ARBA00022618"/>
    </source>
</evidence>
<feature type="region of interest" description="Disordered" evidence="9">
    <location>
        <begin position="23"/>
        <end position="42"/>
    </location>
</feature>
<evidence type="ECO:0000313" key="11">
    <source>
        <dbReference type="EMBL" id="OHT05317.1"/>
    </source>
</evidence>
<dbReference type="Gene3D" id="3.40.250.10">
    <property type="entry name" value="Rhodanese-like domain"/>
    <property type="match status" value="1"/>
</dbReference>
<evidence type="ECO:0000256" key="8">
    <source>
        <dbReference type="ARBA" id="ARBA00051722"/>
    </source>
</evidence>
<dbReference type="SUPFAM" id="SSF52821">
    <property type="entry name" value="Rhodanese/Cell cycle control phosphatase"/>
    <property type="match status" value="1"/>
</dbReference>
<evidence type="ECO:0000256" key="4">
    <source>
        <dbReference type="ARBA" id="ARBA00022776"/>
    </source>
</evidence>
<dbReference type="EMBL" id="MLAK01000761">
    <property type="protein sequence ID" value="OHT05317.1"/>
    <property type="molecule type" value="Genomic_DNA"/>
</dbReference>
<dbReference type="VEuPathDB" id="TrichDB:TRFO_26938"/>
<feature type="compositionally biased region" description="Acidic residues" evidence="9">
    <location>
        <begin position="23"/>
        <end position="35"/>
    </location>
</feature>
<dbReference type="GO" id="GO:0005634">
    <property type="term" value="C:nucleus"/>
    <property type="evidence" value="ECO:0007669"/>
    <property type="project" value="TreeGrafter"/>
</dbReference>
<dbReference type="GeneID" id="94839953"/>
<gene>
    <name evidence="11" type="ORF">TRFO_26938</name>
</gene>
<comment type="similarity">
    <text evidence="1">Belongs to the MPI phosphatase family.</text>
</comment>
<evidence type="ECO:0000256" key="1">
    <source>
        <dbReference type="ARBA" id="ARBA00011065"/>
    </source>
</evidence>
<protein>
    <recommendedName>
        <fullName evidence="2">protein-tyrosine-phosphatase</fullName>
        <ecNumber evidence="2">3.1.3.48</ecNumber>
    </recommendedName>
</protein>
<dbReference type="OrthoDB" id="26523at2759"/>
<organism evidence="11 12">
    <name type="scientific">Tritrichomonas foetus</name>
    <dbReference type="NCBI Taxonomy" id="1144522"/>
    <lineage>
        <taxon>Eukaryota</taxon>
        <taxon>Metamonada</taxon>
        <taxon>Parabasalia</taxon>
        <taxon>Tritrichomonadida</taxon>
        <taxon>Tritrichomonadidae</taxon>
        <taxon>Tritrichomonas</taxon>
    </lineage>
</organism>
<keyword evidence="3" id="KW-0132">Cell division</keyword>
<comment type="caution">
    <text evidence="11">The sequence shown here is derived from an EMBL/GenBank/DDBJ whole genome shotgun (WGS) entry which is preliminary data.</text>
</comment>
<keyword evidence="7" id="KW-0131">Cell cycle</keyword>
<evidence type="ECO:0000256" key="7">
    <source>
        <dbReference type="ARBA" id="ARBA00023306"/>
    </source>
</evidence>
<proteinExistence type="inferred from homology"/>
<dbReference type="GO" id="GO:0110032">
    <property type="term" value="P:positive regulation of G2/MI transition of meiotic cell cycle"/>
    <property type="evidence" value="ECO:0007669"/>
    <property type="project" value="TreeGrafter"/>
</dbReference>
<dbReference type="PRINTS" id="PR00716">
    <property type="entry name" value="MPIPHPHTASE"/>
</dbReference>
<evidence type="ECO:0000313" key="12">
    <source>
        <dbReference type="Proteomes" id="UP000179807"/>
    </source>
</evidence>
<keyword evidence="12" id="KW-1185">Reference proteome</keyword>
<dbReference type="AlphaFoldDB" id="A0A1J4K7C9"/>
<comment type="catalytic activity">
    <reaction evidence="8">
        <text>O-phospho-L-tyrosyl-[protein] + H2O = L-tyrosyl-[protein] + phosphate</text>
        <dbReference type="Rhea" id="RHEA:10684"/>
        <dbReference type="Rhea" id="RHEA-COMP:10136"/>
        <dbReference type="Rhea" id="RHEA-COMP:20101"/>
        <dbReference type="ChEBI" id="CHEBI:15377"/>
        <dbReference type="ChEBI" id="CHEBI:43474"/>
        <dbReference type="ChEBI" id="CHEBI:46858"/>
        <dbReference type="ChEBI" id="CHEBI:61978"/>
        <dbReference type="EC" id="3.1.3.48"/>
    </reaction>
</comment>
<name>A0A1J4K7C9_9EUKA</name>
<feature type="domain" description="Rhodanese" evidence="10">
    <location>
        <begin position="81"/>
        <end position="190"/>
    </location>
</feature>
<accession>A0A1J4K7C9</accession>
<dbReference type="InterPro" id="IPR036873">
    <property type="entry name" value="Rhodanese-like_dom_sf"/>
</dbReference>
<dbReference type="EC" id="3.1.3.48" evidence="2"/>
<sequence>MHRKSYEPAKVAHFDLPLPIFDEDDSPLDEKEDEFASPPQSNEFNPTIYDTSLPTLSNSGRIPRIMPAVYVGLVDNTIENDFNKIITIDCRYSYEYKGGHIKNAINANTTEILYKMLFSKVALTEFRHQKIALIFHCEFSKNRGPELAGYVREMDRTLNANNYPNLYYPEVYIIDGGYSTFYEAFPAYCDGGYTKMRDKFHRRSGDLNKSILKYRESMQQTKRRIRHNNENCDLNENATSPTSKVSGRKARNYISEDSPAVQVLDF</sequence>
<dbReference type="GO" id="GO:0010971">
    <property type="term" value="P:positive regulation of G2/M transition of mitotic cell cycle"/>
    <property type="evidence" value="ECO:0007669"/>
    <property type="project" value="TreeGrafter"/>
</dbReference>
<dbReference type="Pfam" id="PF00581">
    <property type="entry name" value="Rhodanese"/>
    <property type="match status" value="1"/>
</dbReference>
<keyword evidence="4" id="KW-0498">Mitosis</keyword>
<keyword evidence="5" id="KW-0378">Hydrolase</keyword>
<dbReference type="GO" id="GO:0005737">
    <property type="term" value="C:cytoplasm"/>
    <property type="evidence" value="ECO:0007669"/>
    <property type="project" value="TreeGrafter"/>
</dbReference>